<keyword evidence="2 5" id="KW-0812">Transmembrane</keyword>
<dbReference type="GO" id="GO:0140359">
    <property type="term" value="F:ABC-type transporter activity"/>
    <property type="evidence" value="ECO:0007669"/>
    <property type="project" value="InterPro"/>
</dbReference>
<feature type="transmembrane region" description="Helical" evidence="5">
    <location>
        <begin position="382"/>
        <end position="405"/>
    </location>
</feature>
<keyword evidence="8" id="KW-1185">Reference proteome</keyword>
<dbReference type="PANTHER" id="PTHR43077">
    <property type="entry name" value="TRANSPORT PERMEASE YVFS-RELATED"/>
    <property type="match status" value="1"/>
</dbReference>
<evidence type="ECO:0000256" key="4">
    <source>
        <dbReference type="ARBA" id="ARBA00023136"/>
    </source>
</evidence>
<evidence type="ECO:0000259" key="6">
    <source>
        <dbReference type="Pfam" id="PF12698"/>
    </source>
</evidence>
<evidence type="ECO:0000256" key="1">
    <source>
        <dbReference type="ARBA" id="ARBA00004141"/>
    </source>
</evidence>
<sequence length="682" mass="78090">MKNKPKFFIVLKTEFKEKIYKNRSQIIKFLIICFIPFLYGFICSWAFWDPLASVSNIPLAIVNKDDAPCINYVVKKSGPDEQNLLTSPNINYSKAESANGCQSNGKQWFAGLGLGEDYQLQTRFESMIDLAIKNNDLYNPTTESLQIEQGEMKINLQYLANEKANFSPNDKYWGQLNISSGYTEHTFKMLRLLEHFKDEPSGTDSLKAELQFLINNKPDFWTTYKQNFLAGQVLYTFTQIKTALVHDTLPTILAPSLFWLFAKLDDQGHYYIQGKDFENYLFNVVDILNPNRDVGKIILDLTDIFAPDLYDTVKDVLTFVSTQGQAIVTSYLKEIFGTNLDAHIAWNEYNTKMKESISSWNDLNQGIFEIPTHIQGYQFGKYGIGLGEFFIVIAMWVGVLMQTFIFDRTARTKFSTGTQHYFSKLILMLATTVIQTVILGISLAILGFSALGWGGFLALFAWLMFSSLIFTVIEHAIWFAPKDGDVGKFIIVLYLILNLTAGWGTFPSFLQADFFNTLSVITPFKYVVHGMGDIIYGVSTGEGNLWQYQTEILINSGILLIWIPVLIIISLGLTALWRREELFGTISNKKIKTGLEKLNIETKHYGTNYLLNNLTAQESGMLEKNVWQLNEEEFNKKNEEKINHLLVKYNETNKQKYHKQIEKLKTKKFVGIEQNEDRDSIL</sequence>
<dbReference type="HOGENOM" id="CLU_016201_0_0_14"/>
<accession>R4U4Y9</accession>
<organism evidence="7 8">
    <name type="scientific">Spiroplasma syrphidicola EA-1</name>
    <dbReference type="NCBI Taxonomy" id="1276229"/>
    <lineage>
        <taxon>Bacteria</taxon>
        <taxon>Bacillati</taxon>
        <taxon>Mycoplasmatota</taxon>
        <taxon>Mollicutes</taxon>
        <taxon>Entomoplasmatales</taxon>
        <taxon>Spiroplasmataceae</taxon>
        <taxon>Spiroplasma</taxon>
    </lineage>
</organism>
<reference evidence="7 8" key="1">
    <citation type="journal article" date="2013" name="Genome Biol. Evol.">
        <title>Complete genomes of two dipteran-associated spiroplasmas provided insights into the origin, dynamics, and impacts of viral invasion in spiroplasma.</title>
        <authorList>
            <person name="Ku C."/>
            <person name="Lo W.S."/>
            <person name="Chen L.L."/>
            <person name="Kuo C.H."/>
        </authorList>
    </citation>
    <scope>NUCLEOTIDE SEQUENCE [LARGE SCALE GENOMIC DNA]</scope>
    <source>
        <strain evidence="7">EA-1</strain>
    </source>
</reference>
<dbReference type="PATRIC" id="fig|1276229.3.peg.27"/>
<evidence type="ECO:0000256" key="2">
    <source>
        <dbReference type="ARBA" id="ARBA00022692"/>
    </source>
</evidence>
<proteinExistence type="predicted"/>
<feature type="transmembrane region" description="Helical" evidence="5">
    <location>
        <begin position="552"/>
        <end position="577"/>
    </location>
</feature>
<feature type="transmembrane region" description="Helical" evidence="5">
    <location>
        <begin position="26"/>
        <end position="48"/>
    </location>
</feature>
<feature type="domain" description="ABC-2 type transporter transmembrane" evidence="6">
    <location>
        <begin position="28"/>
        <end position="571"/>
    </location>
</feature>
<keyword evidence="4 5" id="KW-0472">Membrane</keyword>
<feature type="transmembrane region" description="Helical" evidence="5">
    <location>
        <begin position="489"/>
        <end position="510"/>
    </location>
</feature>
<dbReference type="InterPro" id="IPR051328">
    <property type="entry name" value="T7SS_ABC-Transporter"/>
</dbReference>
<dbReference type="EMBL" id="CP005078">
    <property type="protein sequence ID" value="AGM25623.1"/>
    <property type="molecule type" value="Genomic_DNA"/>
</dbReference>
<evidence type="ECO:0000256" key="3">
    <source>
        <dbReference type="ARBA" id="ARBA00022989"/>
    </source>
</evidence>
<dbReference type="Pfam" id="PF12698">
    <property type="entry name" value="ABC2_membrane_3"/>
    <property type="match status" value="1"/>
</dbReference>
<dbReference type="PANTHER" id="PTHR43077:SF10">
    <property type="entry name" value="TRANSPORT PERMEASE PROTEIN"/>
    <property type="match status" value="1"/>
</dbReference>
<evidence type="ECO:0000313" key="7">
    <source>
        <dbReference type="EMBL" id="AGM25623.1"/>
    </source>
</evidence>
<dbReference type="eggNOG" id="COG1511">
    <property type="taxonomic scope" value="Bacteria"/>
</dbReference>
<evidence type="ECO:0000256" key="5">
    <source>
        <dbReference type="SAM" id="Phobius"/>
    </source>
</evidence>
<protein>
    <submittedName>
        <fullName evidence="7">Putative ABC transporter</fullName>
    </submittedName>
</protein>
<name>R4U4Y9_9MOLU</name>
<dbReference type="GO" id="GO:0016020">
    <property type="term" value="C:membrane"/>
    <property type="evidence" value="ECO:0007669"/>
    <property type="project" value="UniProtKB-SubCell"/>
</dbReference>
<dbReference type="RefSeq" id="WP_016340284.1">
    <property type="nucleotide sequence ID" value="NC_021284.1"/>
</dbReference>
<dbReference type="InterPro" id="IPR013525">
    <property type="entry name" value="ABC2_TM"/>
</dbReference>
<dbReference type="Proteomes" id="UP000013963">
    <property type="component" value="Chromosome"/>
</dbReference>
<feature type="transmembrane region" description="Helical" evidence="5">
    <location>
        <begin position="425"/>
        <end position="450"/>
    </location>
</feature>
<dbReference type="OrthoDB" id="391536at2"/>
<keyword evidence="3 5" id="KW-1133">Transmembrane helix</keyword>
<gene>
    <name evidence="7" type="ORF">SSYRP_v1c00270</name>
</gene>
<dbReference type="AlphaFoldDB" id="R4U4Y9"/>
<dbReference type="KEGG" id="ssyr:SSYRP_v1c00270"/>
<comment type="subcellular location">
    <subcellularLocation>
        <location evidence="1">Membrane</location>
        <topology evidence="1">Multi-pass membrane protein</topology>
    </subcellularLocation>
</comment>
<feature type="transmembrane region" description="Helical" evidence="5">
    <location>
        <begin position="456"/>
        <end position="477"/>
    </location>
</feature>
<dbReference type="STRING" id="1276229.SSYRP_v1c00270"/>
<evidence type="ECO:0000313" key="8">
    <source>
        <dbReference type="Proteomes" id="UP000013963"/>
    </source>
</evidence>